<evidence type="ECO:0000259" key="2">
    <source>
        <dbReference type="Pfam" id="PF19783"/>
    </source>
</evidence>
<feature type="domain" description="DUF6268" evidence="2">
    <location>
        <begin position="105"/>
        <end position="286"/>
    </location>
</feature>
<dbReference type="Proteomes" id="UP000294498">
    <property type="component" value="Unassembled WGS sequence"/>
</dbReference>
<reference evidence="3 4" key="1">
    <citation type="submission" date="2019-03" db="EMBL/GenBank/DDBJ databases">
        <title>Genomic Encyclopedia of Type Strains, Phase IV (KMG-IV): sequencing the most valuable type-strain genomes for metagenomic binning, comparative biology and taxonomic classification.</title>
        <authorList>
            <person name="Goeker M."/>
        </authorList>
    </citation>
    <scope>NUCLEOTIDE SEQUENCE [LARGE SCALE GENOMIC DNA]</scope>
    <source>
        <strain evidence="3 4">DSM 100059</strain>
    </source>
</reference>
<dbReference type="AlphaFoldDB" id="A0A4R8DGL4"/>
<accession>A0A4R8DGL4</accession>
<evidence type="ECO:0000313" key="4">
    <source>
        <dbReference type="Proteomes" id="UP000294498"/>
    </source>
</evidence>
<dbReference type="InterPro" id="IPR046235">
    <property type="entry name" value="DUF6268"/>
</dbReference>
<sequence length="313" mass="34305">MKGLPVLLLLASMGSALHLCAQGRIVRNDSLSQPLTTYAPLLGGVNTSYIVSPMGGSQTLQQAIVDESSPVYKVMKTKHPLLIKGGARYQGLFLSGSGSDPIGVSNFQSVSATFSATYMLSRNTNITALGVAGVASDFRKDVDASDIIYSAGIRWGFRQATHFKFGVTLLYSHAYSGNVLIPLPDIDWTISKKWELEGFLPFRTSLKYKLNKTETLALTQGFYTTAYRLNDPSGIGKYLELQQISTGLMYEHTFNRRWSTHLIAGYAVSSKLRTFDNNQTVGFDNFGALNKRVAEVSYNQGAFLGQVGVSFKF</sequence>
<feature type="chain" id="PRO_5020766358" description="DUF6268 domain-containing protein" evidence="1">
    <location>
        <begin position="22"/>
        <end position="313"/>
    </location>
</feature>
<gene>
    <name evidence="3" type="ORF">EDB95_4212</name>
</gene>
<evidence type="ECO:0000313" key="3">
    <source>
        <dbReference type="EMBL" id="TDW96384.1"/>
    </source>
</evidence>
<name>A0A4R8DGL4_9BACT</name>
<dbReference type="Pfam" id="PF19783">
    <property type="entry name" value="DUF6268"/>
    <property type="match status" value="1"/>
</dbReference>
<keyword evidence="4" id="KW-1185">Reference proteome</keyword>
<dbReference type="EMBL" id="SODV01000002">
    <property type="protein sequence ID" value="TDW96384.1"/>
    <property type="molecule type" value="Genomic_DNA"/>
</dbReference>
<dbReference type="OrthoDB" id="635817at2"/>
<dbReference type="RefSeq" id="WP_133996726.1">
    <property type="nucleotide sequence ID" value="NZ_SODV01000002.1"/>
</dbReference>
<protein>
    <recommendedName>
        <fullName evidence="2">DUF6268 domain-containing protein</fullName>
    </recommendedName>
</protein>
<feature type="signal peptide" evidence="1">
    <location>
        <begin position="1"/>
        <end position="21"/>
    </location>
</feature>
<evidence type="ECO:0000256" key="1">
    <source>
        <dbReference type="SAM" id="SignalP"/>
    </source>
</evidence>
<proteinExistence type="predicted"/>
<comment type="caution">
    <text evidence="3">The sequence shown here is derived from an EMBL/GenBank/DDBJ whole genome shotgun (WGS) entry which is preliminary data.</text>
</comment>
<keyword evidence="1" id="KW-0732">Signal</keyword>
<organism evidence="3 4">
    <name type="scientific">Dinghuibacter silviterrae</name>
    <dbReference type="NCBI Taxonomy" id="1539049"/>
    <lineage>
        <taxon>Bacteria</taxon>
        <taxon>Pseudomonadati</taxon>
        <taxon>Bacteroidota</taxon>
        <taxon>Chitinophagia</taxon>
        <taxon>Chitinophagales</taxon>
        <taxon>Chitinophagaceae</taxon>
        <taxon>Dinghuibacter</taxon>
    </lineage>
</organism>